<dbReference type="InterPro" id="IPR026444">
    <property type="entry name" value="Secre_tail"/>
</dbReference>
<name>A0A0A2MAD3_9FLAO</name>
<dbReference type="Pfam" id="PF18962">
    <property type="entry name" value="Por_Secre_tail"/>
    <property type="match status" value="1"/>
</dbReference>
<dbReference type="Proteomes" id="UP000030121">
    <property type="component" value="Unassembled WGS sequence"/>
</dbReference>
<organism evidence="3 4">
    <name type="scientific">Flavobacterium suncheonense GH29-5 = DSM 17707</name>
    <dbReference type="NCBI Taxonomy" id="1121899"/>
    <lineage>
        <taxon>Bacteria</taxon>
        <taxon>Pseudomonadati</taxon>
        <taxon>Bacteroidota</taxon>
        <taxon>Flavobacteriia</taxon>
        <taxon>Flavobacteriales</taxon>
        <taxon>Flavobacteriaceae</taxon>
        <taxon>Flavobacterium</taxon>
    </lineage>
</organism>
<reference evidence="3 4" key="1">
    <citation type="submission" date="2013-09" db="EMBL/GenBank/DDBJ databases">
        <authorList>
            <person name="Zeng Z."/>
            <person name="Chen C."/>
        </authorList>
    </citation>
    <scope>NUCLEOTIDE SEQUENCE [LARGE SCALE GENOMIC DNA]</scope>
    <source>
        <strain evidence="3 4">GH29-5</strain>
    </source>
</reference>
<dbReference type="PANTHER" id="PTHR42754:SF1">
    <property type="entry name" value="LIPOPROTEIN"/>
    <property type="match status" value="1"/>
</dbReference>
<keyword evidence="4" id="KW-1185">Reference proteome</keyword>
<feature type="domain" description="Secretion system C-terminal sorting" evidence="2">
    <location>
        <begin position="451"/>
        <end position="518"/>
    </location>
</feature>
<accession>A0A0A2MAD3</accession>
<comment type="caution">
    <text evidence="3">The sequence shown here is derived from an EMBL/GenBank/DDBJ whole genome shotgun (WGS) entry which is preliminary data.</text>
</comment>
<evidence type="ECO:0000259" key="2">
    <source>
        <dbReference type="Pfam" id="PF18962"/>
    </source>
</evidence>
<dbReference type="EMBL" id="JRLW01000008">
    <property type="protein sequence ID" value="KGO89627.1"/>
    <property type="molecule type" value="Genomic_DNA"/>
</dbReference>
<keyword evidence="1" id="KW-0732">Signal</keyword>
<sequence>MKTIIPFFLLLPFFLLGQTPTLGWQKTFGGSEIDFLTHCITTSDNGLLLTGYSYSNISGDKTENSRGSADIWVIKLDAQKNTVWQKTIGGNDDDSVSSVIETTDGYILGGSSNSNVSGEKTENSRGESDIWVIKLNFSGTILWQKTIGGIGLDFTSDIDKTLDNGIIIGAYTFLSGISGEKTEPDYGDVDYWVLKLDALGNIVWQKTYGGSGEDVLYSIKHTPDGGYIMCGDSISPISGVKTEGANGWDYWVIKTDALGNILWQNTIGGINADSWPYLLVTSNNDYLIAGSSRSPVSGDKTVSNYGDRDFWIVKLDSAGNIIWDKCFGGNDSQEVKALIETPDNNYILGGWSTSPISGTKTENSRGVNDYWLVKINQNGTLLWDKTIGGTDADQITSLALKDNSLIAGGTSRSSISGDKTENSRGNFDYWLVELENINLNNEAFQKPNVILYPNPTANGIVNIDLAGFYNKATVKVYNAIGQAVFEKEYHNTSIITDSFIKQSGVYFFNLDLNDSIKTNFKVIFE</sequence>
<dbReference type="PANTHER" id="PTHR42754">
    <property type="entry name" value="ENDOGLUCANASE"/>
    <property type="match status" value="1"/>
</dbReference>
<dbReference type="eggNOG" id="COG3291">
    <property type="taxonomic scope" value="Bacteria"/>
</dbReference>
<evidence type="ECO:0000313" key="3">
    <source>
        <dbReference type="EMBL" id="KGO89627.1"/>
    </source>
</evidence>
<gene>
    <name evidence="3" type="ORF">Q764_07620</name>
</gene>
<dbReference type="NCBIfam" id="TIGR04183">
    <property type="entry name" value="Por_Secre_tail"/>
    <property type="match status" value="1"/>
</dbReference>
<dbReference type="OrthoDB" id="9811934at2"/>
<proteinExistence type="predicted"/>
<dbReference type="AlphaFoldDB" id="A0A0A2MAD3"/>
<dbReference type="STRING" id="1121899.GCA_000430025_00645"/>
<protein>
    <recommendedName>
        <fullName evidence="2">Secretion system C-terminal sorting domain-containing protein</fullName>
    </recommendedName>
</protein>
<evidence type="ECO:0000256" key="1">
    <source>
        <dbReference type="ARBA" id="ARBA00022729"/>
    </source>
</evidence>
<evidence type="ECO:0000313" key="4">
    <source>
        <dbReference type="Proteomes" id="UP000030121"/>
    </source>
</evidence>
<dbReference type="RefSeq" id="WP_026979423.1">
    <property type="nucleotide sequence ID" value="NZ_AUCZ01000003.1"/>
</dbReference>